<dbReference type="Proteomes" id="UP000325315">
    <property type="component" value="Unassembled WGS sequence"/>
</dbReference>
<keyword evidence="3" id="KW-0611">Plant defense</keyword>
<evidence type="ECO:0000313" key="9">
    <source>
        <dbReference type="EMBL" id="KAA3473101.1"/>
    </source>
</evidence>
<name>A0A5B6VV06_9ROSI</name>
<gene>
    <name evidence="9" type="ORF">EPI10_023509</name>
</gene>
<feature type="domain" description="Disease resistance N-terminal" evidence="7">
    <location>
        <begin position="163"/>
        <end position="230"/>
    </location>
</feature>
<evidence type="ECO:0000256" key="1">
    <source>
        <dbReference type="ARBA" id="ARBA00022737"/>
    </source>
</evidence>
<dbReference type="AlphaFoldDB" id="A0A5B6VV06"/>
<dbReference type="InterPro" id="IPR027417">
    <property type="entry name" value="P-loop_NTPase"/>
</dbReference>
<proteinExistence type="predicted"/>
<dbReference type="GO" id="GO:0006952">
    <property type="term" value="P:defense response"/>
    <property type="evidence" value="ECO:0007669"/>
    <property type="project" value="UniProtKB-KW"/>
</dbReference>
<dbReference type="InterPro" id="IPR058922">
    <property type="entry name" value="WHD_DRP"/>
</dbReference>
<comment type="caution">
    <text evidence="9">The sequence shown here is derived from an EMBL/GenBank/DDBJ whole genome shotgun (WGS) entry which is preliminary data.</text>
</comment>
<evidence type="ECO:0000259" key="7">
    <source>
        <dbReference type="Pfam" id="PF18052"/>
    </source>
</evidence>
<keyword evidence="1" id="KW-0677">Repeat</keyword>
<dbReference type="GO" id="GO:0005524">
    <property type="term" value="F:ATP binding"/>
    <property type="evidence" value="ECO:0007669"/>
    <property type="project" value="UniProtKB-KW"/>
</dbReference>
<keyword evidence="2" id="KW-0547">Nucleotide-binding</keyword>
<dbReference type="EMBL" id="SMMG02000005">
    <property type="protein sequence ID" value="KAA3473101.1"/>
    <property type="molecule type" value="Genomic_DNA"/>
</dbReference>
<dbReference type="GO" id="GO:0051707">
    <property type="term" value="P:response to other organism"/>
    <property type="evidence" value="ECO:0007669"/>
    <property type="project" value="UniProtKB-ARBA"/>
</dbReference>
<evidence type="ECO:0000259" key="8">
    <source>
        <dbReference type="Pfam" id="PF23559"/>
    </source>
</evidence>
<evidence type="ECO:0000259" key="6">
    <source>
        <dbReference type="Pfam" id="PF00931"/>
    </source>
</evidence>
<dbReference type="InterPro" id="IPR002182">
    <property type="entry name" value="NB-ARC"/>
</dbReference>
<dbReference type="Pfam" id="PF00931">
    <property type="entry name" value="NB-ARC"/>
    <property type="match status" value="1"/>
</dbReference>
<evidence type="ECO:0000313" key="10">
    <source>
        <dbReference type="Proteomes" id="UP000325315"/>
    </source>
</evidence>
<evidence type="ECO:0000256" key="2">
    <source>
        <dbReference type="ARBA" id="ARBA00022741"/>
    </source>
</evidence>
<dbReference type="GO" id="GO:0043531">
    <property type="term" value="F:ADP binding"/>
    <property type="evidence" value="ECO:0007669"/>
    <property type="project" value="InterPro"/>
</dbReference>
<keyword evidence="10" id="KW-1185">Reference proteome</keyword>
<dbReference type="PANTHER" id="PTHR36766">
    <property type="entry name" value="PLANT BROAD-SPECTRUM MILDEW RESISTANCE PROTEIN RPW8"/>
    <property type="match status" value="1"/>
</dbReference>
<evidence type="ECO:0000256" key="5">
    <source>
        <dbReference type="SAM" id="MobiDB-lite"/>
    </source>
</evidence>
<dbReference type="SUPFAM" id="SSF52540">
    <property type="entry name" value="P-loop containing nucleoside triphosphate hydrolases"/>
    <property type="match status" value="1"/>
</dbReference>
<feature type="domain" description="Disease resistance protein winged helix" evidence="8">
    <location>
        <begin position="454"/>
        <end position="522"/>
    </location>
</feature>
<sequence length="714" mass="82961">MNPGQNDIVCPAIEPPQVRHGHRSLTAVAIAPDGRSCKKKSHFCPCLLGNPDLGSKSLDLVKLQKQKKWPFDSSRPPPRLGANPQGFNDLSDQRRHRRRWRWRRRLWQRQQRWGVVPCHFGVMVAEDFDSRVMADSFLSIIAETLLKNIISPTIKQTISLLNASDLKRLEETITYIKAVLLDAENLQQHNQTLRLSLTKLRGVFYDAEDVLDEFRCDALRKELKTERMFKFFRTDRMLFKVIGTWDTHSFMTFKVLGRDHDKENIIDLLVLPRGVETMTVIPIVGIGGLGKTTLAQFVYNDERVSRSFPLKLWVCVSEFFDVARLLCEIIFYINHENMIVYRSMHYRVKWDELKAILMKLDYLHQSKIVVTTRGLAVASIMGTQGPFELEALGHEDSLSLLLKWAFNQGDEERYPNLLRIADEIVKKCKGVPLAVRTMGSLLYGKTRQRDWELDTTYDTDYIIQCWLANGFLQSPVQEDDVCCEDIGLQYFKDLWSKGFVQDVDDKVTFYYFKIHDLIHDFALNVSQEECLTIYQQTISASENVRHLAFAEHYPMRTRQPYLKKLKGVRTLVILTPPAQFREVEKTFLSACISYFKYLRLIQFQVSDNLRRLINLRFLEISGDNMQLREVRPGLKNFIIRDAPSLRDLPRLLLEASASHLEFIEIRGCPELEALPNWFQNLISLQRLEIIDCPKLSSLFDGVEYLTSLKQLKIQ</sequence>
<dbReference type="Gene3D" id="1.20.5.4130">
    <property type="match status" value="1"/>
</dbReference>
<dbReference type="InterPro" id="IPR042197">
    <property type="entry name" value="Apaf_helical"/>
</dbReference>
<reference evidence="10" key="1">
    <citation type="journal article" date="2019" name="Plant Biotechnol. J.">
        <title>Genome sequencing of the Australian wild diploid species Gossypium australe highlights disease resistance and delayed gland morphogenesis.</title>
        <authorList>
            <person name="Cai Y."/>
            <person name="Cai X."/>
            <person name="Wang Q."/>
            <person name="Wang P."/>
            <person name="Zhang Y."/>
            <person name="Cai C."/>
            <person name="Xu Y."/>
            <person name="Wang K."/>
            <person name="Zhou Z."/>
            <person name="Wang C."/>
            <person name="Geng S."/>
            <person name="Li B."/>
            <person name="Dong Q."/>
            <person name="Hou Y."/>
            <person name="Wang H."/>
            <person name="Ai P."/>
            <person name="Liu Z."/>
            <person name="Yi F."/>
            <person name="Sun M."/>
            <person name="An G."/>
            <person name="Cheng J."/>
            <person name="Zhang Y."/>
            <person name="Shi Q."/>
            <person name="Xie Y."/>
            <person name="Shi X."/>
            <person name="Chang Y."/>
            <person name="Huang F."/>
            <person name="Chen Y."/>
            <person name="Hong S."/>
            <person name="Mi L."/>
            <person name="Sun Q."/>
            <person name="Zhang L."/>
            <person name="Zhou B."/>
            <person name="Peng R."/>
            <person name="Zhang X."/>
            <person name="Liu F."/>
        </authorList>
    </citation>
    <scope>NUCLEOTIDE SEQUENCE [LARGE SCALE GENOMIC DNA]</scope>
    <source>
        <strain evidence="10">cv. PA1801</strain>
    </source>
</reference>
<dbReference type="PRINTS" id="PR00364">
    <property type="entry name" value="DISEASERSIST"/>
</dbReference>
<evidence type="ECO:0000256" key="4">
    <source>
        <dbReference type="ARBA" id="ARBA00022840"/>
    </source>
</evidence>
<dbReference type="PANTHER" id="PTHR36766:SF61">
    <property type="entry name" value="NB-ARC DOMAIN DISEASE RESISTANCE PROTEIN"/>
    <property type="match status" value="1"/>
</dbReference>
<dbReference type="OrthoDB" id="975059at2759"/>
<keyword evidence="4" id="KW-0067">ATP-binding</keyword>
<dbReference type="InterPro" id="IPR032675">
    <property type="entry name" value="LRR_dom_sf"/>
</dbReference>
<protein>
    <submittedName>
        <fullName evidence="9">Leucine-rich repeat containing protein isoform 1</fullName>
    </submittedName>
</protein>
<dbReference type="Gene3D" id="3.80.10.10">
    <property type="entry name" value="Ribonuclease Inhibitor"/>
    <property type="match status" value="1"/>
</dbReference>
<feature type="region of interest" description="Disordered" evidence="5">
    <location>
        <begin position="68"/>
        <end position="90"/>
    </location>
</feature>
<dbReference type="Pfam" id="PF18052">
    <property type="entry name" value="Rx_N"/>
    <property type="match status" value="1"/>
</dbReference>
<dbReference type="Gene3D" id="1.10.8.430">
    <property type="entry name" value="Helical domain of apoptotic protease-activating factors"/>
    <property type="match status" value="1"/>
</dbReference>
<organism evidence="9 10">
    <name type="scientific">Gossypium australe</name>
    <dbReference type="NCBI Taxonomy" id="47621"/>
    <lineage>
        <taxon>Eukaryota</taxon>
        <taxon>Viridiplantae</taxon>
        <taxon>Streptophyta</taxon>
        <taxon>Embryophyta</taxon>
        <taxon>Tracheophyta</taxon>
        <taxon>Spermatophyta</taxon>
        <taxon>Magnoliopsida</taxon>
        <taxon>eudicotyledons</taxon>
        <taxon>Gunneridae</taxon>
        <taxon>Pentapetalae</taxon>
        <taxon>rosids</taxon>
        <taxon>malvids</taxon>
        <taxon>Malvales</taxon>
        <taxon>Malvaceae</taxon>
        <taxon>Malvoideae</taxon>
        <taxon>Gossypium</taxon>
    </lineage>
</organism>
<dbReference type="Gene3D" id="3.40.50.300">
    <property type="entry name" value="P-loop containing nucleotide triphosphate hydrolases"/>
    <property type="match status" value="1"/>
</dbReference>
<accession>A0A5B6VV06</accession>
<evidence type="ECO:0000256" key="3">
    <source>
        <dbReference type="ARBA" id="ARBA00022821"/>
    </source>
</evidence>
<feature type="domain" description="NB-ARC" evidence="6">
    <location>
        <begin position="260"/>
        <end position="331"/>
    </location>
</feature>
<dbReference type="Pfam" id="PF23559">
    <property type="entry name" value="WHD_DRP"/>
    <property type="match status" value="1"/>
</dbReference>
<dbReference type="SUPFAM" id="SSF52058">
    <property type="entry name" value="L domain-like"/>
    <property type="match status" value="1"/>
</dbReference>
<dbReference type="InterPro" id="IPR041118">
    <property type="entry name" value="Rx_N"/>
</dbReference>